<gene>
    <name evidence="1" type="ORF">C7B45_16980</name>
</gene>
<sequence length="106" mass="12200">MAEREHTSEQRLICESGVYFVSNSSKITIVAGAVIRMYPYNHHPAHVHAEYAEYEAVIDIKTCEIKSGTLPARIAHEVIQWVCQHRQELLDSWNKVLQGQYPDTFD</sequence>
<comment type="caution">
    <text evidence="1">The sequence shown here is derived from an EMBL/GenBank/DDBJ whole genome shotgun (WGS) entry which is preliminary data.</text>
</comment>
<organism evidence="1 2">
    <name type="scientific">Sulfobacillus acidophilus</name>
    <dbReference type="NCBI Taxonomy" id="53633"/>
    <lineage>
        <taxon>Bacteria</taxon>
        <taxon>Bacillati</taxon>
        <taxon>Bacillota</taxon>
        <taxon>Clostridia</taxon>
        <taxon>Eubacteriales</taxon>
        <taxon>Clostridiales Family XVII. Incertae Sedis</taxon>
        <taxon>Sulfobacillus</taxon>
    </lineage>
</organism>
<dbReference type="Pfam" id="PF13711">
    <property type="entry name" value="DUF4160"/>
    <property type="match status" value="1"/>
</dbReference>
<evidence type="ECO:0000313" key="1">
    <source>
        <dbReference type="EMBL" id="PSR20026.1"/>
    </source>
</evidence>
<dbReference type="Proteomes" id="UP000241848">
    <property type="component" value="Unassembled WGS sequence"/>
</dbReference>
<dbReference type="EMBL" id="PXYV01000095">
    <property type="protein sequence ID" value="PSR20026.1"/>
    <property type="molecule type" value="Genomic_DNA"/>
</dbReference>
<dbReference type="InterPro" id="IPR025427">
    <property type="entry name" value="DUF4160"/>
</dbReference>
<accession>A0A2T2WCS2</accession>
<proteinExistence type="predicted"/>
<dbReference type="AlphaFoldDB" id="A0A2T2WCS2"/>
<evidence type="ECO:0000313" key="2">
    <source>
        <dbReference type="Proteomes" id="UP000241848"/>
    </source>
</evidence>
<protein>
    <submittedName>
        <fullName evidence="1">Transcriptional regulator</fullName>
    </submittedName>
</protein>
<reference evidence="1 2" key="1">
    <citation type="journal article" date="2014" name="BMC Genomics">
        <title>Comparison of environmental and isolate Sulfobacillus genomes reveals diverse carbon, sulfur, nitrogen, and hydrogen metabolisms.</title>
        <authorList>
            <person name="Justice N.B."/>
            <person name="Norman A."/>
            <person name="Brown C.T."/>
            <person name="Singh A."/>
            <person name="Thomas B.C."/>
            <person name="Banfield J.F."/>
        </authorList>
    </citation>
    <scope>NUCLEOTIDE SEQUENCE [LARGE SCALE GENOMIC DNA]</scope>
    <source>
        <strain evidence="1">AMDSBA3</strain>
    </source>
</reference>
<name>A0A2T2WCS2_9FIRM</name>